<keyword evidence="3" id="KW-1185">Reference proteome</keyword>
<evidence type="ECO:0000256" key="1">
    <source>
        <dbReference type="SAM" id="MobiDB-lite"/>
    </source>
</evidence>
<reference evidence="2" key="1">
    <citation type="submission" date="2017-08" db="EMBL/GenBank/DDBJ databases">
        <authorList>
            <person name="Polle J.E."/>
            <person name="Barry K."/>
            <person name="Cushman J."/>
            <person name="Schmutz J."/>
            <person name="Tran D."/>
            <person name="Hathwaick L.T."/>
            <person name="Yim W.C."/>
            <person name="Jenkins J."/>
            <person name="Mckie-Krisberg Z.M."/>
            <person name="Prochnik S."/>
            <person name="Lindquist E."/>
            <person name="Dockter R.B."/>
            <person name="Adam C."/>
            <person name="Molina H."/>
            <person name="Bunkerborg J."/>
            <person name="Jin E."/>
            <person name="Buchheim M."/>
            <person name="Magnuson J."/>
        </authorList>
    </citation>
    <scope>NUCLEOTIDE SEQUENCE</scope>
    <source>
        <strain evidence="2">CCAP 19/18</strain>
    </source>
</reference>
<accession>A0ABQ7G4E6</accession>
<feature type="region of interest" description="Disordered" evidence="1">
    <location>
        <begin position="126"/>
        <end position="188"/>
    </location>
</feature>
<evidence type="ECO:0000313" key="2">
    <source>
        <dbReference type="EMBL" id="KAF5829484.1"/>
    </source>
</evidence>
<dbReference type="Proteomes" id="UP000815325">
    <property type="component" value="Unassembled WGS sequence"/>
</dbReference>
<protein>
    <recommendedName>
        <fullName evidence="4">Encoded protein</fullName>
    </recommendedName>
</protein>
<proteinExistence type="predicted"/>
<sequence length="188" mass="20555">MKHGIVGLIAMHADTSQAVLVFVALKFVQKRLNHERSGASIALTVFRNTLVPRVDGRNGFVFELYLMPNSKVASSQGACPWRPPMEHTAAGQPAWRGPPRPRHHPPQWLQRLGYGVRVYHHEERAASANKWKGRDWGAKGRAGKSRPPQSGKVHSRGGAGSKVAGHQRGGQRSTVGVGVREGEEARGQ</sequence>
<dbReference type="EMBL" id="MU070154">
    <property type="protein sequence ID" value="KAF5829484.1"/>
    <property type="molecule type" value="Genomic_DNA"/>
</dbReference>
<organism evidence="2 3">
    <name type="scientific">Dunaliella salina</name>
    <name type="common">Green alga</name>
    <name type="synonym">Protococcus salinus</name>
    <dbReference type="NCBI Taxonomy" id="3046"/>
    <lineage>
        <taxon>Eukaryota</taxon>
        <taxon>Viridiplantae</taxon>
        <taxon>Chlorophyta</taxon>
        <taxon>core chlorophytes</taxon>
        <taxon>Chlorophyceae</taxon>
        <taxon>CS clade</taxon>
        <taxon>Chlamydomonadales</taxon>
        <taxon>Dunaliellaceae</taxon>
        <taxon>Dunaliella</taxon>
    </lineage>
</organism>
<gene>
    <name evidence="2" type="ORF">DUNSADRAFT_16007</name>
</gene>
<feature type="region of interest" description="Disordered" evidence="1">
    <location>
        <begin position="85"/>
        <end position="107"/>
    </location>
</feature>
<comment type="caution">
    <text evidence="2">The sequence shown here is derived from an EMBL/GenBank/DDBJ whole genome shotgun (WGS) entry which is preliminary data.</text>
</comment>
<evidence type="ECO:0000313" key="3">
    <source>
        <dbReference type="Proteomes" id="UP000815325"/>
    </source>
</evidence>
<name>A0ABQ7G4E6_DUNSA</name>
<evidence type="ECO:0008006" key="4">
    <source>
        <dbReference type="Google" id="ProtNLM"/>
    </source>
</evidence>